<reference evidence="1 2" key="1">
    <citation type="journal article" date="2023" name="Plants (Basel)">
        <title>Bridging the Gap: Combining Genomics and Transcriptomics Approaches to Understand Stylosanthes scabra, an Orphan Legume from the Brazilian Caatinga.</title>
        <authorList>
            <person name="Ferreira-Neto J.R.C."/>
            <person name="da Silva M.D."/>
            <person name="Binneck E."/>
            <person name="de Melo N.F."/>
            <person name="da Silva R.H."/>
            <person name="de Melo A.L.T.M."/>
            <person name="Pandolfi V."/>
            <person name="Bustamante F.O."/>
            <person name="Brasileiro-Vidal A.C."/>
            <person name="Benko-Iseppon A.M."/>
        </authorList>
    </citation>
    <scope>NUCLEOTIDE SEQUENCE [LARGE SCALE GENOMIC DNA]</scope>
    <source>
        <tissue evidence="1">Leaves</tissue>
    </source>
</reference>
<evidence type="ECO:0000313" key="1">
    <source>
        <dbReference type="EMBL" id="MED6117940.1"/>
    </source>
</evidence>
<gene>
    <name evidence="1" type="ORF">PIB30_114732</name>
</gene>
<feature type="non-terminal residue" evidence="1">
    <location>
        <position position="91"/>
    </location>
</feature>
<comment type="caution">
    <text evidence="1">The sequence shown here is derived from an EMBL/GenBank/DDBJ whole genome shotgun (WGS) entry which is preliminary data.</text>
</comment>
<accession>A0ABU6R0N5</accession>
<name>A0ABU6R0N5_9FABA</name>
<dbReference type="EMBL" id="JASCZI010010946">
    <property type="protein sequence ID" value="MED6117940.1"/>
    <property type="molecule type" value="Genomic_DNA"/>
</dbReference>
<evidence type="ECO:0000313" key="2">
    <source>
        <dbReference type="Proteomes" id="UP001341840"/>
    </source>
</evidence>
<proteinExistence type="predicted"/>
<keyword evidence="2" id="KW-1185">Reference proteome</keyword>
<sequence>MLELTSRHVLNEPERPLLASWVYLGPCLRIRPVVNLGWYEHCPYLKSKCYEEFKYVLQVDVVPTTSRPYDLVHRRVDYARLYLSPAGSSET</sequence>
<organism evidence="1 2">
    <name type="scientific">Stylosanthes scabra</name>
    <dbReference type="NCBI Taxonomy" id="79078"/>
    <lineage>
        <taxon>Eukaryota</taxon>
        <taxon>Viridiplantae</taxon>
        <taxon>Streptophyta</taxon>
        <taxon>Embryophyta</taxon>
        <taxon>Tracheophyta</taxon>
        <taxon>Spermatophyta</taxon>
        <taxon>Magnoliopsida</taxon>
        <taxon>eudicotyledons</taxon>
        <taxon>Gunneridae</taxon>
        <taxon>Pentapetalae</taxon>
        <taxon>rosids</taxon>
        <taxon>fabids</taxon>
        <taxon>Fabales</taxon>
        <taxon>Fabaceae</taxon>
        <taxon>Papilionoideae</taxon>
        <taxon>50 kb inversion clade</taxon>
        <taxon>dalbergioids sensu lato</taxon>
        <taxon>Dalbergieae</taxon>
        <taxon>Pterocarpus clade</taxon>
        <taxon>Stylosanthes</taxon>
    </lineage>
</organism>
<dbReference type="Proteomes" id="UP001341840">
    <property type="component" value="Unassembled WGS sequence"/>
</dbReference>
<protein>
    <submittedName>
        <fullName evidence="1">Uncharacterized protein</fullName>
    </submittedName>
</protein>